<dbReference type="Pfam" id="PF13527">
    <property type="entry name" value="Acetyltransf_9"/>
    <property type="match status" value="1"/>
</dbReference>
<dbReference type="SUPFAM" id="SSF55729">
    <property type="entry name" value="Acyl-CoA N-acyltransferases (Nat)"/>
    <property type="match status" value="1"/>
</dbReference>
<evidence type="ECO:0000313" key="1">
    <source>
        <dbReference type="EMBL" id="SIP87291.1"/>
    </source>
</evidence>
<proteinExistence type="predicted"/>
<dbReference type="AlphaFoldDB" id="A0A1N6N5J1"/>
<keyword evidence="1" id="KW-0808">Transferase</keyword>
<protein>
    <submittedName>
        <fullName evidence="1">Acetyltransferase (GNAT) domain-containing protein</fullName>
    </submittedName>
</protein>
<sequence length="282" mass="30970">MISFLPAGSTEQQLLRYRQLFSVCFPASPKFSFSALHWLYAENPDGAVVGFDAFDGDLLVAHYVCIPAAVRLGGRTVRALLSLNTATRPSHQGQGLFSKLAEMTYQTAADQGYECIYGVANANSTPGFVRKLGFQLVEPLAAKVGLGGLGGDLQGVDRQAQFQRVWSPESLCWRCSNPANRVGGWVRSDRHAFHARALSGLVPAYAELPAELPMPTVSRPLTPLRLYIGLRPSGTCMFSSYVDIPDRLRPSPLNLIFRPLSVSDERLEAGQIHFTFLDFDAY</sequence>
<dbReference type="Gene3D" id="3.40.630.30">
    <property type="match status" value="1"/>
</dbReference>
<dbReference type="Proteomes" id="UP000185841">
    <property type="component" value="Unassembled WGS sequence"/>
</dbReference>
<reference evidence="1 2" key="1">
    <citation type="submission" date="2017-01" db="EMBL/GenBank/DDBJ databases">
        <authorList>
            <person name="Mah S.A."/>
            <person name="Swanson W.J."/>
            <person name="Moy G.W."/>
            <person name="Vacquier V.D."/>
        </authorList>
    </citation>
    <scope>NUCLEOTIDE SEQUENCE [LARGE SCALE GENOMIC DNA]</scope>
    <source>
        <strain evidence="1 2">RU36E</strain>
    </source>
</reference>
<evidence type="ECO:0000313" key="2">
    <source>
        <dbReference type="Proteomes" id="UP000185841"/>
    </source>
</evidence>
<dbReference type="InterPro" id="IPR016181">
    <property type="entry name" value="Acyl_CoA_acyltransferase"/>
</dbReference>
<dbReference type="GO" id="GO:0016740">
    <property type="term" value="F:transferase activity"/>
    <property type="evidence" value="ECO:0007669"/>
    <property type="project" value="UniProtKB-KW"/>
</dbReference>
<accession>A0A1N6N5J1</accession>
<dbReference type="RefSeq" id="WP_076423390.1">
    <property type="nucleotide sequence ID" value="NZ_FTMP01000001.1"/>
</dbReference>
<dbReference type="EMBL" id="FTMP01000001">
    <property type="protein sequence ID" value="SIP87291.1"/>
    <property type="molecule type" value="Genomic_DNA"/>
</dbReference>
<organism evidence="1 2">
    <name type="scientific">Aquipseudomonas alcaligenes</name>
    <name type="common">Pseudomonas alcaligenes</name>
    <dbReference type="NCBI Taxonomy" id="43263"/>
    <lineage>
        <taxon>Bacteria</taxon>
        <taxon>Pseudomonadati</taxon>
        <taxon>Pseudomonadota</taxon>
        <taxon>Gammaproteobacteria</taxon>
        <taxon>Pseudomonadales</taxon>
        <taxon>Pseudomonadaceae</taxon>
        <taxon>Aquipseudomonas</taxon>
    </lineage>
</organism>
<name>A0A1N6N5J1_AQUAC</name>
<gene>
    <name evidence="1" type="ORF">SAMN05878282_10139</name>
</gene>
<dbReference type="CDD" id="cd04301">
    <property type="entry name" value="NAT_SF"/>
    <property type="match status" value="1"/>
</dbReference>